<feature type="transmembrane region" description="Helical" evidence="7">
    <location>
        <begin position="52"/>
        <end position="68"/>
    </location>
</feature>
<keyword evidence="5 7" id="KW-1133">Transmembrane helix</keyword>
<dbReference type="RefSeq" id="WP_094409609.1">
    <property type="nucleotide sequence ID" value="NZ_BMJZ01000002.1"/>
</dbReference>
<dbReference type="EMBL" id="NOXS01000033">
    <property type="protein sequence ID" value="OYQ18047.1"/>
    <property type="molecule type" value="Genomic_DNA"/>
</dbReference>
<evidence type="ECO:0000259" key="8">
    <source>
        <dbReference type="PROSITE" id="PS50850"/>
    </source>
</evidence>
<protein>
    <submittedName>
        <fullName evidence="9">MFS transporter</fullName>
    </submittedName>
</protein>
<feature type="domain" description="Major facilitator superfamily (MFS) profile" evidence="8">
    <location>
        <begin position="16"/>
        <end position="419"/>
    </location>
</feature>
<dbReference type="Proteomes" id="UP000216361">
    <property type="component" value="Unassembled WGS sequence"/>
</dbReference>
<feature type="transmembrane region" description="Helical" evidence="7">
    <location>
        <begin position="113"/>
        <end position="134"/>
    </location>
</feature>
<keyword evidence="3" id="KW-0813">Transport</keyword>
<comment type="caution">
    <text evidence="9">The sequence shown here is derived from an EMBL/GenBank/DDBJ whole genome shotgun (WGS) entry which is preliminary data.</text>
</comment>
<feature type="transmembrane region" description="Helical" evidence="7">
    <location>
        <begin position="279"/>
        <end position="297"/>
    </location>
</feature>
<feature type="transmembrane region" description="Helical" evidence="7">
    <location>
        <begin position="155"/>
        <end position="173"/>
    </location>
</feature>
<dbReference type="GO" id="GO:0022857">
    <property type="term" value="F:transmembrane transporter activity"/>
    <property type="evidence" value="ECO:0007669"/>
    <property type="project" value="InterPro"/>
</dbReference>
<dbReference type="PANTHER" id="PTHR12778">
    <property type="entry name" value="SOLUTE CARRIER FAMILY 33 ACETYL-COA TRANSPORTER -RELATED"/>
    <property type="match status" value="1"/>
</dbReference>
<reference evidence="9 10" key="1">
    <citation type="submission" date="2017-07" db="EMBL/GenBank/DDBJ databases">
        <title>Elstera cyanobacteriorum sp. nov., a novel bacterium isolated from cyanobacterial aggregates in a eutrophic lake.</title>
        <authorList>
            <person name="Cai H."/>
        </authorList>
    </citation>
    <scope>NUCLEOTIDE SEQUENCE [LARGE SCALE GENOMIC DNA]</scope>
    <source>
        <strain evidence="9 10">TH019</strain>
    </source>
</reference>
<dbReference type="OrthoDB" id="9787815at2"/>
<feature type="transmembrane region" description="Helical" evidence="7">
    <location>
        <begin position="304"/>
        <end position="324"/>
    </location>
</feature>
<evidence type="ECO:0000256" key="1">
    <source>
        <dbReference type="ARBA" id="ARBA00004141"/>
    </source>
</evidence>
<evidence type="ECO:0000256" key="6">
    <source>
        <dbReference type="ARBA" id="ARBA00023136"/>
    </source>
</evidence>
<dbReference type="SUPFAM" id="SSF103473">
    <property type="entry name" value="MFS general substrate transporter"/>
    <property type="match status" value="1"/>
</dbReference>
<sequence>MPAAFGRFLETYARLPVLIVLLLGIASGLPLALTYSTLSVWLTEAGVSRTQIALFALAGTPYIWKFAWAPIMDAVPPPLFAELGRRRGWMLLTQIGLIFAILGAAVTDPAQSPTQIALAALGIAFFSASQDIVIDAYRIESLAPQQQGAGSAVTIYGYRLGMLISGAGALYLAEVFSWTIVYAAMAAIIAVAILLVLCIPEPPLPETAKAPPPRDLNGWVQTTLIEPFRSFILSQPRWLLILLFVVLYKLGDAVAGVMTNPFYLAIGFSKSDIATISKLWGLIATLVGVFIGGWMVGQMGLLKALLVGGILQAASNFVFVWQAYAGADLAVLSVTVFVENATAGIGTAPLVAYLSSLSQRQYSATHYALLSAFAATARSFLASGGGWLSEQMSWAWFFISSALVAVPALLLLLVLMRYDRKPESA</sequence>
<evidence type="ECO:0000313" key="10">
    <source>
        <dbReference type="Proteomes" id="UP000216361"/>
    </source>
</evidence>
<keyword evidence="4 7" id="KW-0812">Transmembrane</keyword>
<proteinExistence type="inferred from homology"/>
<evidence type="ECO:0000256" key="4">
    <source>
        <dbReference type="ARBA" id="ARBA00022692"/>
    </source>
</evidence>
<dbReference type="PROSITE" id="PS50850">
    <property type="entry name" value="MFS"/>
    <property type="match status" value="1"/>
</dbReference>
<dbReference type="InterPro" id="IPR011701">
    <property type="entry name" value="MFS"/>
</dbReference>
<dbReference type="InterPro" id="IPR020846">
    <property type="entry name" value="MFS_dom"/>
</dbReference>
<dbReference type="AlphaFoldDB" id="A0A255XM53"/>
<dbReference type="Pfam" id="PF07690">
    <property type="entry name" value="MFS_1"/>
    <property type="match status" value="2"/>
</dbReference>
<dbReference type="GO" id="GO:0016020">
    <property type="term" value="C:membrane"/>
    <property type="evidence" value="ECO:0007669"/>
    <property type="project" value="UniProtKB-SubCell"/>
</dbReference>
<dbReference type="PANTHER" id="PTHR12778:SF10">
    <property type="entry name" value="MAJOR FACILITATOR SUPERFAMILY DOMAIN-CONTAINING PROTEIN 3"/>
    <property type="match status" value="1"/>
</dbReference>
<evidence type="ECO:0000256" key="7">
    <source>
        <dbReference type="SAM" id="Phobius"/>
    </source>
</evidence>
<comment type="subcellular location">
    <subcellularLocation>
        <location evidence="1">Membrane</location>
        <topology evidence="1">Multi-pass membrane protein</topology>
    </subcellularLocation>
</comment>
<evidence type="ECO:0000256" key="3">
    <source>
        <dbReference type="ARBA" id="ARBA00022448"/>
    </source>
</evidence>
<feature type="transmembrane region" description="Helical" evidence="7">
    <location>
        <begin position="394"/>
        <end position="415"/>
    </location>
</feature>
<feature type="transmembrane region" description="Helical" evidence="7">
    <location>
        <begin position="330"/>
        <end position="355"/>
    </location>
</feature>
<feature type="transmembrane region" description="Helical" evidence="7">
    <location>
        <begin position="12"/>
        <end position="32"/>
    </location>
</feature>
<gene>
    <name evidence="9" type="ORF">CHR90_13860</name>
</gene>
<dbReference type="Gene3D" id="1.20.1250.20">
    <property type="entry name" value="MFS general substrate transporter like domains"/>
    <property type="match status" value="1"/>
</dbReference>
<feature type="transmembrane region" description="Helical" evidence="7">
    <location>
        <begin position="367"/>
        <end position="388"/>
    </location>
</feature>
<dbReference type="CDD" id="cd17486">
    <property type="entry name" value="MFS_AmpG_like"/>
    <property type="match status" value="1"/>
</dbReference>
<dbReference type="InterPro" id="IPR004752">
    <property type="entry name" value="AmpG_permease/AT-1"/>
</dbReference>
<feature type="transmembrane region" description="Helical" evidence="7">
    <location>
        <begin position="238"/>
        <end position="259"/>
    </location>
</feature>
<accession>A0A255XM53</accession>
<dbReference type="NCBIfam" id="TIGR00901">
    <property type="entry name" value="2A0125"/>
    <property type="match status" value="1"/>
</dbReference>
<keyword evidence="10" id="KW-1185">Reference proteome</keyword>
<evidence type="ECO:0000256" key="2">
    <source>
        <dbReference type="ARBA" id="ARBA00008335"/>
    </source>
</evidence>
<dbReference type="InterPro" id="IPR036259">
    <property type="entry name" value="MFS_trans_sf"/>
</dbReference>
<keyword evidence="6 7" id="KW-0472">Membrane</keyword>
<name>A0A255XM53_9PROT</name>
<feature type="transmembrane region" description="Helical" evidence="7">
    <location>
        <begin position="179"/>
        <end position="199"/>
    </location>
</feature>
<evidence type="ECO:0000313" key="9">
    <source>
        <dbReference type="EMBL" id="OYQ18047.1"/>
    </source>
</evidence>
<evidence type="ECO:0000256" key="5">
    <source>
        <dbReference type="ARBA" id="ARBA00022989"/>
    </source>
</evidence>
<comment type="similarity">
    <text evidence="2">Belongs to the major facilitator superfamily.</text>
</comment>
<feature type="transmembrane region" description="Helical" evidence="7">
    <location>
        <begin position="89"/>
        <end position="107"/>
    </location>
</feature>
<organism evidence="9 10">
    <name type="scientific">Elstera cyanobacteriorum</name>
    <dbReference type="NCBI Taxonomy" id="2022747"/>
    <lineage>
        <taxon>Bacteria</taxon>
        <taxon>Pseudomonadati</taxon>
        <taxon>Pseudomonadota</taxon>
        <taxon>Alphaproteobacteria</taxon>
        <taxon>Rhodospirillales</taxon>
        <taxon>Rhodospirillaceae</taxon>
        <taxon>Elstera</taxon>
    </lineage>
</organism>